<evidence type="ECO:0000313" key="2">
    <source>
        <dbReference type="Proteomes" id="UP001589887"/>
    </source>
</evidence>
<dbReference type="RefSeq" id="WP_394317466.1">
    <property type="nucleotide sequence ID" value="NZ_JBHMQV010000009.1"/>
</dbReference>
<dbReference type="InterPro" id="IPR033889">
    <property type="entry name" value="LanC"/>
</dbReference>
<dbReference type="SUPFAM" id="SSF158745">
    <property type="entry name" value="LanC-like"/>
    <property type="match status" value="1"/>
</dbReference>
<comment type="caution">
    <text evidence="1">The sequence shown here is derived from an EMBL/GenBank/DDBJ whole genome shotgun (WGS) entry which is preliminary data.</text>
</comment>
<sequence length="444" mass="47329">MTTATRTAQEIEEIARRLRDPARVLAVVEAQDAAAPRPDGEQVRSWLPASLASGYPALALFYGELARHDPAYRSVTHRYLSLAVDALTAAPHHSGLYSGFGAVAFAVECAAHGTSDYTSLRGALRTSLGAAARSALAQETRRLDDGVPADGFQSWDLITGLTGLGCVLLTQQDPDTEVLRGVLGSLVRLTDPLVVDGTCFPGWWVTSQPSSVPQPAFDHGHANLGLAHGILGPLALLSLAWEQGHRVPRQEEAVHTVMEFFARAEERDAEGPYWPRCLPRTRFTAPGGTAVHPSAATGSPLPGPSWCYGTPGLAHTFHLAARAFARPEWAARGQEALCAMLRRPEEAGAVIEPGLCHGWSGIEHVLRRLRSGPDVAEAATVAGARLRAARDLDAPFLYPVPNPHLGQDYQLPGFLGGSAGIGLTLLARENGHAATPWERALLLG</sequence>
<proteinExistence type="predicted"/>
<dbReference type="CDD" id="cd04793">
    <property type="entry name" value="LanC"/>
    <property type="match status" value="1"/>
</dbReference>
<dbReference type="Gene3D" id="1.50.10.20">
    <property type="match status" value="1"/>
</dbReference>
<name>A0ABV6TD88_9ACTN</name>
<dbReference type="Pfam" id="PF05147">
    <property type="entry name" value="LANC_like"/>
    <property type="match status" value="1"/>
</dbReference>
<dbReference type="InterPro" id="IPR007822">
    <property type="entry name" value="LANC-like"/>
</dbReference>
<gene>
    <name evidence="1" type="ORF">ACFH04_08505</name>
</gene>
<evidence type="ECO:0000313" key="1">
    <source>
        <dbReference type="EMBL" id="MFC0843756.1"/>
    </source>
</evidence>
<dbReference type="SMART" id="SM01260">
    <property type="entry name" value="LANC_like"/>
    <property type="match status" value="1"/>
</dbReference>
<accession>A0ABV6TD88</accession>
<dbReference type="Proteomes" id="UP001589887">
    <property type="component" value="Unassembled WGS sequence"/>
</dbReference>
<organism evidence="1 2">
    <name type="scientific">Streptomyces noboritoensis</name>
    <dbReference type="NCBI Taxonomy" id="67337"/>
    <lineage>
        <taxon>Bacteria</taxon>
        <taxon>Bacillati</taxon>
        <taxon>Actinomycetota</taxon>
        <taxon>Actinomycetes</taxon>
        <taxon>Kitasatosporales</taxon>
        <taxon>Streptomycetaceae</taxon>
        <taxon>Streptomyces</taxon>
    </lineage>
</organism>
<protein>
    <submittedName>
        <fullName evidence="1">Lanthionine synthetase C family protein</fullName>
    </submittedName>
</protein>
<reference evidence="1 2" key="1">
    <citation type="submission" date="2024-09" db="EMBL/GenBank/DDBJ databases">
        <authorList>
            <person name="Sun Q."/>
            <person name="Mori K."/>
        </authorList>
    </citation>
    <scope>NUCLEOTIDE SEQUENCE [LARGE SCALE GENOMIC DNA]</scope>
    <source>
        <strain evidence="1 2">JCM 4557</strain>
    </source>
</reference>
<dbReference type="PRINTS" id="PR01950">
    <property type="entry name" value="LANCSUPER"/>
</dbReference>
<dbReference type="EMBL" id="JBHMQV010000009">
    <property type="protein sequence ID" value="MFC0843756.1"/>
    <property type="molecule type" value="Genomic_DNA"/>
</dbReference>
<dbReference type="PRINTS" id="PR01955">
    <property type="entry name" value="LANCFRANKIA"/>
</dbReference>
<keyword evidence="2" id="KW-1185">Reference proteome</keyword>